<accession>A0A0J9V8A8</accession>
<sequence length="156" mass="17125">MPQAGSVIVSCCSLIVICYDKRLLICSGCLLRWIVEDGNGSIRRSACNGAGGHQEVAVFLRLIAFLSIVSNLRLADVLFLLLSQQSTGKCDEEVQEDILGTIRSIFNVGCKLVTRDFARLCNWIFDAIRYRLPVPVNRFNPQGCCTGGRGMLVVSP</sequence>
<dbReference type="RefSeq" id="XP_018245754.1">
    <property type="nucleotide sequence ID" value="XM_018400171.1"/>
</dbReference>
<dbReference type="KEGG" id="fox:FOXG_19892"/>
<protein>
    <submittedName>
        <fullName evidence="1">Uncharacterized protein</fullName>
    </submittedName>
</protein>
<evidence type="ECO:0000313" key="2">
    <source>
        <dbReference type="Proteomes" id="UP000009097"/>
    </source>
</evidence>
<dbReference type="AlphaFoldDB" id="A0A0J9V8A8"/>
<dbReference type="VEuPathDB" id="FungiDB:FOXG_19892"/>
<evidence type="ECO:0000313" key="1">
    <source>
        <dbReference type="EMBL" id="KNB07709.1"/>
    </source>
</evidence>
<gene>
    <name evidence="1" type="ORF">FOXG_19892</name>
</gene>
<dbReference type="GeneID" id="28960598"/>
<name>A0A0J9V8A8_FUSO4</name>
<reference evidence="1" key="2">
    <citation type="journal article" date="2010" name="Nature">
        <title>Comparative genomics reveals mobile pathogenicity chromosomes in Fusarium.</title>
        <authorList>
            <person name="Ma L.J."/>
            <person name="van der Does H.C."/>
            <person name="Borkovich K.A."/>
            <person name="Coleman J.J."/>
            <person name="Daboussi M.J."/>
            <person name="Di Pietro A."/>
            <person name="Dufresne M."/>
            <person name="Freitag M."/>
            <person name="Grabherr M."/>
            <person name="Henrissat B."/>
            <person name="Houterman P.M."/>
            <person name="Kang S."/>
            <person name="Shim W.B."/>
            <person name="Woloshuk C."/>
            <person name="Xie X."/>
            <person name="Xu J.R."/>
            <person name="Antoniw J."/>
            <person name="Baker S.E."/>
            <person name="Bluhm B.H."/>
            <person name="Breakspear A."/>
            <person name="Brown D.W."/>
            <person name="Butchko R.A."/>
            <person name="Chapman S."/>
            <person name="Coulson R."/>
            <person name="Coutinho P.M."/>
            <person name="Danchin E.G."/>
            <person name="Diener A."/>
            <person name="Gale L.R."/>
            <person name="Gardiner D.M."/>
            <person name="Goff S."/>
            <person name="Hammond-Kosack K.E."/>
            <person name="Hilburn K."/>
            <person name="Hua-Van A."/>
            <person name="Jonkers W."/>
            <person name="Kazan K."/>
            <person name="Kodira C.D."/>
            <person name="Koehrsen M."/>
            <person name="Kumar L."/>
            <person name="Lee Y.H."/>
            <person name="Li L."/>
            <person name="Manners J.M."/>
            <person name="Miranda-Saavedra D."/>
            <person name="Mukherjee M."/>
            <person name="Park G."/>
            <person name="Park J."/>
            <person name="Park S.Y."/>
            <person name="Proctor R.H."/>
            <person name="Regev A."/>
            <person name="Ruiz-Roldan M.C."/>
            <person name="Sain D."/>
            <person name="Sakthikumar S."/>
            <person name="Sykes S."/>
            <person name="Schwartz D.C."/>
            <person name="Turgeon B.G."/>
            <person name="Wapinski I."/>
            <person name="Yoder O."/>
            <person name="Young S."/>
            <person name="Zeng Q."/>
            <person name="Zhou S."/>
            <person name="Galagan J."/>
            <person name="Cuomo C.A."/>
            <person name="Kistler H.C."/>
            <person name="Rep M."/>
        </authorList>
    </citation>
    <scope>NUCLEOTIDE SEQUENCE [LARGE SCALE GENOMIC DNA]</scope>
    <source>
        <strain evidence="1">4287</strain>
    </source>
</reference>
<dbReference type="Proteomes" id="UP000009097">
    <property type="component" value="Unassembled WGS sequence"/>
</dbReference>
<organism evidence="1 2">
    <name type="scientific">Fusarium oxysporum f. sp. lycopersici (strain 4287 / CBS 123668 / FGSC 9935 / NRRL 34936)</name>
    <name type="common">Fusarium vascular wilt of tomato</name>
    <dbReference type="NCBI Taxonomy" id="426428"/>
    <lineage>
        <taxon>Eukaryota</taxon>
        <taxon>Fungi</taxon>
        <taxon>Dikarya</taxon>
        <taxon>Ascomycota</taxon>
        <taxon>Pezizomycotina</taxon>
        <taxon>Sordariomycetes</taxon>
        <taxon>Hypocreomycetidae</taxon>
        <taxon>Hypocreales</taxon>
        <taxon>Nectriaceae</taxon>
        <taxon>Fusarium</taxon>
        <taxon>Fusarium oxysporum species complex</taxon>
    </lineage>
</organism>
<dbReference type="EMBL" id="DS231705">
    <property type="protein sequence ID" value="KNB07709.1"/>
    <property type="molecule type" value="Genomic_DNA"/>
</dbReference>
<proteinExistence type="predicted"/>
<reference evidence="1" key="1">
    <citation type="submission" date="2007-04" db="EMBL/GenBank/DDBJ databases">
        <authorList>
            <consortium name="The Broad Institute Genome Sequencing Platform"/>
            <person name="Birren B."/>
            <person name="Lander E."/>
            <person name="Galagan J."/>
            <person name="Nusbaum C."/>
            <person name="Devon K."/>
            <person name="Ma L.-J."/>
            <person name="Jaffe D."/>
            <person name="Butler J."/>
            <person name="Alvarez P."/>
            <person name="Gnerre S."/>
            <person name="Grabherr M."/>
            <person name="Kleber M."/>
            <person name="Mauceli E."/>
            <person name="Brockman W."/>
            <person name="MacCallum I.A."/>
            <person name="Young S."/>
            <person name="LaButti K."/>
            <person name="DeCaprio D."/>
            <person name="Crawford M."/>
            <person name="Koehrsen M."/>
            <person name="Engels R."/>
            <person name="Montgomery P."/>
            <person name="Pearson M."/>
            <person name="Howarth C."/>
            <person name="Larson L."/>
            <person name="White J."/>
            <person name="O'Leary S."/>
            <person name="Kodira C."/>
            <person name="Zeng Q."/>
            <person name="Yandava C."/>
            <person name="Alvarado L."/>
            <person name="Kistler C."/>
            <person name="Shim W.-B."/>
            <person name="Kang S."/>
            <person name="Woloshuk C."/>
        </authorList>
    </citation>
    <scope>NUCLEOTIDE SEQUENCE</scope>
    <source>
        <strain evidence="1">4287</strain>
    </source>
</reference>